<name>A0ABY3VNB8_9MYCO</name>
<keyword evidence="1" id="KW-0472">Membrane</keyword>
<evidence type="ECO:0000313" key="3">
    <source>
        <dbReference type="Proteomes" id="UP001055336"/>
    </source>
</evidence>
<gene>
    <name evidence="2" type="ORF">MKK62_06525</name>
</gene>
<feature type="transmembrane region" description="Helical" evidence="1">
    <location>
        <begin position="31"/>
        <end position="49"/>
    </location>
</feature>
<proteinExistence type="predicted"/>
<keyword evidence="1" id="KW-0812">Transmembrane</keyword>
<evidence type="ECO:0000313" key="2">
    <source>
        <dbReference type="EMBL" id="UMB70935.1"/>
    </source>
</evidence>
<sequence length="240" mass="26046">MAIFFTACAIRIGYRLRPVVVLPDHNSALSPFMSFAGIVYGVLLGFTVITNWDQFASTRVIIASEASALTTMYRQTIAMPDDERDEVRPLIRRYTNAVAGPEWNQQNSNGARAAISGMYRVIGHMPADAKSSAVNSEFLSQLTALASDRNERITGTRPRMPGLLWAVLISGASIMVGLLGLLRLPSIVGHVVIASSVATLLAMLLSMDYALDYSFSTDHAYVAGPFSHANDIFDLVDEGT</sequence>
<reference evidence="2" key="1">
    <citation type="submission" date="2022-08" db="EMBL/GenBank/DDBJ databases">
        <title>Whole genome sequencing of non-tuberculosis mycobacteria type-strains.</title>
        <authorList>
            <person name="Igarashi Y."/>
            <person name="Osugi A."/>
            <person name="Mitarai S."/>
        </authorList>
    </citation>
    <scope>NUCLEOTIDE SEQUENCE</scope>
    <source>
        <strain evidence="2">DSM 45127</strain>
    </source>
</reference>
<dbReference type="RefSeq" id="WP_240262691.1">
    <property type="nucleotide sequence ID" value="NZ_CP092488.2"/>
</dbReference>
<organism evidence="2 3">
    <name type="scientific">Mycobacterium paraterrae</name>
    <dbReference type="NCBI Taxonomy" id="577492"/>
    <lineage>
        <taxon>Bacteria</taxon>
        <taxon>Bacillati</taxon>
        <taxon>Actinomycetota</taxon>
        <taxon>Actinomycetes</taxon>
        <taxon>Mycobacteriales</taxon>
        <taxon>Mycobacteriaceae</taxon>
        <taxon>Mycobacterium</taxon>
    </lineage>
</organism>
<accession>A0ABY3VNB8</accession>
<dbReference type="EMBL" id="CP092488">
    <property type="protein sequence ID" value="UMB70935.1"/>
    <property type="molecule type" value="Genomic_DNA"/>
</dbReference>
<feature type="transmembrane region" description="Helical" evidence="1">
    <location>
        <begin position="187"/>
        <end position="205"/>
    </location>
</feature>
<keyword evidence="1" id="KW-1133">Transmembrane helix</keyword>
<dbReference type="InterPro" id="IPR025333">
    <property type="entry name" value="DUF4239"/>
</dbReference>
<dbReference type="Proteomes" id="UP001055336">
    <property type="component" value="Chromosome"/>
</dbReference>
<feature type="transmembrane region" description="Helical" evidence="1">
    <location>
        <begin position="162"/>
        <end position="181"/>
    </location>
</feature>
<keyword evidence="3" id="KW-1185">Reference proteome</keyword>
<evidence type="ECO:0000256" key="1">
    <source>
        <dbReference type="SAM" id="Phobius"/>
    </source>
</evidence>
<dbReference type="Pfam" id="PF14023">
    <property type="entry name" value="Bestrophin-like"/>
    <property type="match status" value="1"/>
</dbReference>
<protein>
    <submittedName>
        <fullName evidence="2">DUF4239 domain-containing protein</fullName>
    </submittedName>
</protein>